<dbReference type="GO" id="GO:0006396">
    <property type="term" value="P:RNA processing"/>
    <property type="evidence" value="ECO:0007669"/>
    <property type="project" value="UniProtKB-ARBA"/>
</dbReference>
<keyword evidence="13" id="KW-1185">Reference proteome</keyword>
<dbReference type="PANTHER" id="PTHR47683:SF2">
    <property type="entry name" value="RNA-BINDING S4 DOMAIN-CONTAINING PROTEIN"/>
    <property type="match status" value="1"/>
</dbReference>
<dbReference type="GO" id="GO:0003723">
    <property type="term" value="F:RNA binding"/>
    <property type="evidence" value="ECO:0007669"/>
    <property type="project" value="UniProtKB-KW"/>
</dbReference>
<comment type="catalytic activity">
    <reaction evidence="1">
        <text>uridine(35) in tRNA(Tyr) = pseudouridine(35) in tRNA(Tyr)</text>
        <dbReference type="Rhea" id="RHEA:60556"/>
        <dbReference type="Rhea" id="RHEA-COMP:15607"/>
        <dbReference type="Rhea" id="RHEA-COMP:15608"/>
        <dbReference type="ChEBI" id="CHEBI:65314"/>
        <dbReference type="ChEBI" id="CHEBI:65315"/>
    </reaction>
</comment>
<dbReference type="GO" id="GO:0001522">
    <property type="term" value="P:pseudouridine synthesis"/>
    <property type="evidence" value="ECO:0007669"/>
    <property type="project" value="InterPro"/>
</dbReference>
<dbReference type="Gene3D" id="3.10.290.10">
    <property type="entry name" value="RNA-binding S4 domain"/>
    <property type="match status" value="1"/>
</dbReference>
<evidence type="ECO:0000256" key="5">
    <source>
        <dbReference type="ARBA" id="ARBA00041420"/>
    </source>
</evidence>
<evidence type="ECO:0000256" key="9">
    <source>
        <dbReference type="ARBA" id="ARBA00043147"/>
    </source>
</evidence>
<evidence type="ECO:0000256" key="7">
    <source>
        <dbReference type="ARBA" id="ARBA00042843"/>
    </source>
</evidence>
<evidence type="ECO:0000256" key="4">
    <source>
        <dbReference type="ARBA" id="ARBA00039989"/>
    </source>
</evidence>
<dbReference type="SMART" id="SM00363">
    <property type="entry name" value="S4"/>
    <property type="match status" value="1"/>
</dbReference>
<sequence length="264" mass="28542">MAESDRPEPAQGMRLAKRVAELKACSRREAEQYIEGGWVTVDGQVVEEPQFRVLAAHRIEIDAHASLLALTPVTLLLHKPPGYDAGTGVPVDIKGVGKGVRPALALITPASHAADDRSGIRLLKKHSAQQTLGMPLESAASGLVVFTQDWRTLRKLTEDAAFIEQEFTVEVAGEVAPGLLERLNHGLHTDGRPLPPVKVSVGSTGEGATRLRFAVKGAHPGLIALLCERVGLRITAMKRIRIGRVPLAALAPGQWRYLLPHEQF</sequence>
<evidence type="ECO:0000256" key="8">
    <source>
        <dbReference type="ARBA" id="ARBA00042890"/>
    </source>
</evidence>
<organism evidence="12 13">
    <name type="scientific">Rhodoferax sediminis</name>
    <dbReference type="NCBI Taxonomy" id="2509614"/>
    <lineage>
        <taxon>Bacteria</taxon>
        <taxon>Pseudomonadati</taxon>
        <taxon>Pseudomonadota</taxon>
        <taxon>Betaproteobacteria</taxon>
        <taxon>Burkholderiales</taxon>
        <taxon>Comamonadaceae</taxon>
        <taxon>Rhodoferax</taxon>
    </lineage>
</organism>
<dbReference type="EMBL" id="CP035503">
    <property type="protein sequence ID" value="QDL39059.1"/>
    <property type="molecule type" value="Genomic_DNA"/>
</dbReference>
<dbReference type="CDD" id="cd00165">
    <property type="entry name" value="S4"/>
    <property type="match status" value="1"/>
</dbReference>
<evidence type="ECO:0000256" key="2">
    <source>
        <dbReference type="ARBA" id="ARBA00036535"/>
    </source>
</evidence>
<proteinExistence type="predicted"/>
<dbReference type="EC" id="5.4.99.21" evidence="3"/>
<evidence type="ECO:0000313" key="13">
    <source>
        <dbReference type="Proteomes" id="UP000316798"/>
    </source>
</evidence>
<dbReference type="Proteomes" id="UP000316798">
    <property type="component" value="Chromosome"/>
</dbReference>
<evidence type="ECO:0000256" key="3">
    <source>
        <dbReference type="ARBA" id="ARBA00038922"/>
    </source>
</evidence>
<dbReference type="PANTHER" id="PTHR47683">
    <property type="entry name" value="PSEUDOURIDINE SYNTHASE FAMILY PROTEIN-RELATED"/>
    <property type="match status" value="1"/>
</dbReference>
<dbReference type="InterPro" id="IPR050343">
    <property type="entry name" value="RsuA_PseudoU_synthase"/>
</dbReference>
<keyword evidence="10" id="KW-0694">RNA-binding</keyword>
<name>A0A515DFA4_9BURK</name>
<dbReference type="SUPFAM" id="SSF55174">
    <property type="entry name" value="Alpha-L RNA-binding motif"/>
    <property type="match status" value="1"/>
</dbReference>
<dbReference type="InterPro" id="IPR036986">
    <property type="entry name" value="S4_RNA-bd_sf"/>
</dbReference>
<gene>
    <name evidence="12" type="ORF">EUB48_18475</name>
</gene>
<protein>
    <recommendedName>
        <fullName evidence="4">Dual-specificity RNA pseudouridine synthase RluF</fullName>
        <ecNumber evidence="3">5.4.99.21</ecNumber>
    </recommendedName>
    <alternativeName>
        <fullName evidence="6">23S rRNA pseudouridine(2604) synthase</fullName>
    </alternativeName>
    <alternativeName>
        <fullName evidence="8">Ribosomal large subunit pseudouridine synthase F</fullName>
    </alternativeName>
    <alternativeName>
        <fullName evidence="7">rRNA pseudouridylate synthase F</fullName>
    </alternativeName>
    <alternativeName>
        <fullName evidence="9">rRNA-uridine isomerase F</fullName>
    </alternativeName>
    <alternativeName>
        <fullName evidence="5">tRNA(Tyr) pseudouridine(35) synthase</fullName>
    </alternativeName>
</protein>
<dbReference type="RefSeq" id="WP_142820518.1">
    <property type="nucleotide sequence ID" value="NZ_CP035503.1"/>
</dbReference>
<comment type="catalytic activity">
    <reaction evidence="2">
        <text>uridine(2604) in 23S rRNA = pseudouridine(2604) in 23S rRNA</text>
        <dbReference type="Rhea" id="RHEA:38875"/>
        <dbReference type="Rhea" id="RHEA-COMP:10093"/>
        <dbReference type="Rhea" id="RHEA-COMP:10094"/>
        <dbReference type="ChEBI" id="CHEBI:65314"/>
        <dbReference type="ChEBI" id="CHEBI:65315"/>
        <dbReference type="EC" id="5.4.99.21"/>
    </reaction>
</comment>
<feature type="domain" description="RNA-binding S4" evidence="11">
    <location>
        <begin position="13"/>
        <end position="72"/>
    </location>
</feature>
<dbReference type="Gene3D" id="3.30.2350.10">
    <property type="entry name" value="Pseudouridine synthase"/>
    <property type="match status" value="1"/>
</dbReference>
<accession>A0A515DFA4</accession>
<reference evidence="12 13" key="1">
    <citation type="submission" date="2019-01" db="EMBL/GenBank/DDBJ databases">
        <title>Genomic insights into a novel species Rhodoferax sp.</title>
        <authorList>
            <person name="Jin L."/>
        </authorList>
    </citation>
    <scope>NUCLEOTIDE SEQUENCE [LARGE SCALE GENOMIC DNA]</scope>
    <source>
        <strain evidence="12 13">CHu59-6-5</strain>
    </source>
</reference>
<dbReference type="InterPro" id="IPR020103">
    <property type="entry name" value="PsdUridine_synth_cat_dom_sf"/>
</dbReference>
<dbReference type="SUPFAM" id="SSF55120">
    <property type="entry name" value="Pseudouridine synthase"/>
    <property type="match status" value="1"/>
</dbReference>
<dbReference type="PROSITE" id="PS50889">
    <property type="entry name" value="S4"/>
    <property type="match status" value="1"/>
</dbReference>
<dbReference type="GO" id="GO:0160138">
    <property type="term" value="F:23S rRNA pseudouridine(2604) synthase activity"/>
    <property type="evidence" value="ECO:0007669"/>
    <property type="project" value="UniProtKB-EC"/>
</dbReference>
<dbReference type="AlphaFoldDB" id="A0A515DFA4"/>
<evidence type="ECO:0000256" key="6">
    <source>
        <dbReference type="ARBA" id="ARBA00041697"/>
    </source>
</evidence>
<dbReference type="Pfam" id="PF01479">
    <property type="entry name" value="S4"/>
    <property type="match status" value="1"/>
</dbReference>
<evidence type="ECO:0000259" key="11">
    <source>
        <dbReference type="SMART" id="SM00363"/>
    </source>
</evidence>
<evidence type="ECO:0000256" key="10">
    <source>
        <dbReference type="PROSITE-ProRule" id="PRU00182"/>
    </source>
</evidence>
<dbReference type="KEGG" id="rhf:EUB48_18475"/>
<evidence type="ECO:0000256" key="1">
    <source>
        <dbReference type="ARBA" id="ARBA00036390"/>
    </source>
</evidence>
<evidence type="ECO:0000313" key="12">
    <source>
        <dbReference type="EMBL" id="QDL39059.1"/>
    </source>
</evidence>
<dbReference type="InterPro" id="IPR002942">
    <property type="entry name" value="S4_RNA-bd"/>
</dbReference>
<dbReference type="OrthoDB" id="9807213at2"/>